<comment type="similarity">
    <text evidence="2">Belongs to the sodium:galactoside symporter (TC 2.A.2) family.</text>
</comment>
<feature type="transmembrane region" description="Helical" evidence="8">
    <location>
        <begin position="375"/>
        <end position="401"/>
    </location>
</feature>
<feature type="transmembrane region" description="Helical" evidence="8">
    <location>
        <begin position="147"/>
        <end position="165"/>
    </location>
</feature>
<evidence type="ECO:0000256" key="6">
    <source>
        <dbReference type="ARBA" id="ARBA00022989"/>
    </source>
</evidence>
<evidence type="ECO:0000313" key="9">
    <source>
        <dbReference type="EMBL" id="MST96825.1"/>
    </source>
</evidence>
<dbReference type="RefSeq" id="WP_154417570.1">
    <property type="nucleotide sequence ID" value="NZ_VUNS01000005.1"/>
</dbReference>
<dbReference type="InterPro" id="IPR018043">
    <property type="entry name" value="Na/Gal_symport_CS"/>
</dbReference>
<keyword evidence="10" id="KW-1185">Reference proteome</keyword>
<feature type="transmembrane region" description="Helical" evidence="8">
    <location>
        <begin position="105"/>
        <end position="127"/>
    </location>
</feature>
<dbReference type="GO" id="GO:0006814">
    <property type="term" value="P:sodium ion transport"/>
    <property type="evidence" value="ECO:0007669"/>
    <property type="project" value="InterPro"/>
</dbReference>
<keyword evidence="5 8" id="KW-0812">Transmembrane</keyword>
<dbReference type="InterPro" id="IPR039672">
    <property type="entry name" value="MFS_2"/>
</dbReference>
<evidence type="ECO:0000256" key="1">
    <source>
        <dbReference type="ARBA" id="ARBA00004651"/>
    </source>
</evidence>
<evidence type="ECO:0000256" key="2">
    <source>
        <dbReference type="ARBA" id="ARBA00009617"/>
    </source>
</evidence>
<dbReference type="GO" id="GO:0005886">
    <property type="term" value="C:plasma membrane"/>
    <property type="evidence" value="ECO:0007669"/>
    <property type="project" value="UniProtKB-SubCell"/>
</dbReference>
<keyword evidence="6 8" id="KW-1133">Transmembrane helix</keyword>
<dbReference type="Pfam" id="PF13347">
    <property type="entry name" value="MFS_2"/>
    <property type="match status" value="1"/>
</dbReference>
<feature type="transmembrane region" description="Helical" evidence="8">
    <location>
        <begin position="309"/>
        <end position="328"/>
    </location>
</feature>
<feature type="transmembrane region" description="Helical" evidence="8">
    <location>
        <begin position="278"/>
        <end position="297"/>
    </location>
</feature>
<dbReference type="PANTHER" id="PTHR11328">
    <property type="entry name" value="MAJOR FACILITATOR SUPERFAMILY DOMAIN-CONTAINING PROTEIN"/>
    <property type="match status" value="1"/>
</dbReference>
<feature type="transmembrane region" description="Helical" evidence="8">
    <location>
        <begin position="238"/>
        <end position="266"/>
    </location>
</feature>
<dbReference type="InterPro" id="IPR036259">
    <property type="entry name" value="MFS_trans_sf"/>
</dbReference>
<feature type="transmembrane region" description="Helical" evidence="8">
    <location>
        <begin position="28"/>
        <end position="55"/>
    </location>
</feature>
<protein>
    <submittedName>
        <fullName evidence="9">MFS transporter</fullName>
    </submittedName>
</protein>
<dbReference type="AlphaFoldDB" id="A0A844G1Q1"/>
<evidence type="ECO:0000256" key="7">
    <source>
        <dbReference type="ARBA" id="ARBA00023136"/>
    </source>
</evidence>
<feature type="transmembrane region" description="Helical" evidence="8">
    <location>
        <begin position="421"/>
        <end position="443"/>
    </location>
</feature>
<dbReference type="Gene3D" id="1.20.1250.20">
    <property type="entry name" value="MFS general substrate transporter like domains"/>
    <property type="match status" value="2"/>
</dbReference>
<sequence length="470" mass="52720">MKPLTFWNKIGYGAGALTENNVQNVVNIMLPLIMFNYMGVSPILLGYVFAIARLWDTVTDPLMGYLSDRTRSRFGKRKPYILIGAVMSAFSFWLIWMFPEGKSQMWYFWYLTATCLLFYTSTTLFCVPYISMGYELSSDYNERTRVMGYRSLFVNCGAFILPWMYWFTERSWFDTPLQGMRCLSVVSGVIFILFALGPLLLTPTVSSRKEDMERRSEKEQYERVGIVDIFTAFRVKPFLILVVVLALSVFGLFLVLSFGLNLLIYYGCGGDKEFASRLAGIAGLVSAGSCIAAIPVVNFASKKLGKSRALMLFLMLGALGNLSILVLITPAMPYLSIVQPIPGAVGISAMWMLISAMVSDSCDYDELCNHRRREGIFGAIISWTCKLGYVLCSIGGGYFLVWSGFELELGGGQQPGTFWNMRLMMSCIPAAGLALAAGALFFYPLSRERMLEIKDALEKRKTEMKESECD</sequence>
<dbReference type="Proteomes" id="UP000435649">
    <property type="component" value="Unassembled WGS sequence"/>
</dbReference>
<gene>
    <name evidence="9" type="ORF">FYJ85_07165</name>
</gene>
<comment type="subcellular location">
    <subcellularLocation>
        <location evidence="1">Cell membrane</location>
        <topology evidence="1">Multi-pass membrane protein</topology>
    </subcellularLocation>
</comment>
<keyword evidence="3" id="KW-0813">Transport</keyword>
<dbReference type="GO" id="GO:0008643">
    <property type="term" value="P:carbohydrate transport"/>
    <property type="evidence" value="ECO:0007669"/>
    <property type="project" value="InterPro"/>
</dbReference>
<dbReference type="SUPFAM" id="SSF103473">
    <property type="entry name" value="MFS general substrate transporter"/>
    <property type="match status" value="1"/>
</dbReference>
<accession>A0A844G1Q1</accession>
<keyword evidence="4" id="KW-1003">Cell membrane</keyword>
<dbReference type="GO" id="GO:0015293">
    <property type="term" value="F:symporter activity"/>
    <property type="evidence" value="ECO:0007669"/>
    <property type="project" value="InterPro"/>
</dbReference>
<keyword evidence="7 8" id="KW-0472">Membrane</keyword>
<feature type="transmembrane region" description="Helical" evidence="8">
    <location>
        <begin position="185"/>
        <end position="205"/>
    </location>
</feature>
<evidence type="ECO:0000256" key="5">
    <source>
        <dbReference type="ARBA" id="ARBA00022692"/>
    </source>
</evidence>
<proteinExistence type="inferred from homology"/>
<dbReference type="PANTHER" id="PTHR11328:SF24">
    <property type="entry name" value="MAJOR FACILITATOR SUPERFAMILY (MFS) PROFILE DOMAIN-CONTAINING PROTEIN"/>
    <property type="match status" value="1"/>
</dbReference>
<feature type="transmembrane region" description="Helical" evidence="8">
    <location>
        <begin position="334"/>
        <end position="354"/>
    </location>
</feature>
<name>A0A844G1Q1_9BACT</name>
<evidence type="ECO:0000256" key="3">
    <source>
        <dbReference type="ARBA" id="ARBA00022448"/>
    </source>
</evidence>
<dbReference type="PROSITE" id="PS00872">
    <property type="entry name" value="NA_GALACTOSIDE_SYMP"/>
    <property type="match status" value="1"/>
</dbReference>
<evidence type="ECO:0000256" key="4">
    <source>
        <dbReference type="ARBA" id="ARBA00022475"/>
    </source>
</evidence>
<evidence type="ECO:0000256" key="8">
    <source>
        <dbReference type="SAM" id="Phobius"/>
    </source>
</evidence>
<evidence type="ECO:0000313" key="10">
    <source>
        <dbReference type="Proteomes" id="UP000435649"/>
    </source>
</evidence>
<comment type="caution">
    <text evidence="9">The sequence shown here is derived from an EMBL/GenBank/DDBJ whole genome shotgun (WGS) entry which is preliminary data.</text>
</comment>
<dbReference type="EMBL" id="VUNS01000005">
    <property type="protein sequence ID" value="MST96825.1"/>
    <property type="molecule type" value="Genomic_DNA"/>
</dbReference>
<organism evidence="9 10">
    <name type="scientific">Victivallis lenta</name>
    <dbReference type="NCBI Taxonomy" id="2606640"/>
    <lineage>
        <taxon>Bacteria</taxon>
        <taxon>Pseudomonadati</taxon>
        <taxon>Lentisphaerota</taxon>
        <taxon>Lentisphaeria</taxon>
        <taxon>Victivallales</taxon>
        <taxon>Victivallaceae</taxon>
        <taxon>Victivallis</taxon>
    </lineage>
</organism>
<feature type="transmembrane region" description="Helical" evidence="8">
    <location>
        <begin position="79"/>
        <end position="99"/>
    </location>
</feature>
<reference evidence="9 10" key="1">
    <citation type="submission" date="2019-08" db="EMBL/GenBank/DDBJ databases">
        <title>In-depth cultivation of the pig gut microbiome towards novel bacterial diversity and tailored functional studies.</title>
        <authorList>
            <person name="Wylensek D."/>
            <person name="Hitch T.C.A."/>
            <person name="Clavel T."/>
        </authorList>
    </citation>
    <scope>NUCLEOTIDE SEQUENCE [LARGE SCALE GENOMIC DNA]</scope>
    <source>
        <strain evidence="9 10">BBE-744-WT-12</strain>
    </source>
</reference>